<evidence type="ECO:0000259" key="1">
    <source>
        <dbReference type="Pfam" id="PF14392"/>
    </source>
</evidence>
<organism evidence="2 3">
    <name type="scientific">Cannabis sativa</name>
    <name type="common">Hemp</name>
    <name type="synonym">Marijuana</name>
    <dbReference type="NCBI Taxonomy" id="3483"/>
    <lineage>
        <taxon>Eukaryota</taxon>
        <taxon>Viridiplantae</taxon>
        <taxon>Streptophyta</taxon>
        <taxon>Embryophyta</taxon>
        <taxon>Tracheophyta</taxon>
        <taxon>Spermatophyta</taxon>
        <taxon>Magnoliopsida</taxon>
        <taxon>eudicotyledons</taxon>
        <taxon>Gunneridae</taxon>
        <taxon>Pentapetalae</taxon>
        <taxon>rosids</taxon>
        <taxon>fabids</taxon>
        <taxon>Rosales</taxon>
        <taxon>Cannabaceae</taxon>
        <taxon>Cannabis</taxon>
    </lineage>
</organism>
<evidence type="ECO:0000313" key="2">
    <source>
        <dbReference type="EMBL" id="KAF4346352.1"/>
    </source>
</evidence>
<name>A0A7J6DJV7_CANSA</name>
<dbReference type="PANTHER" id="PTHR31286:SF167">
    <property type="entry name" value="OS09G0268800 PROTEIN"/>
    <property type="match status" value="1"/>
</dbReference>
<dbReference type="InterPro" id="IPR040256">
    <property type="entry name" value="At4g02000-like"/>
</dbReference>
<feature type="domain" description="Zinc knuckle CX2CX4HX4C" evidence="1">
    <location>
        <begin position="180"/>
        <end position="224"/>
    </location>
</feature>
<dbReference type="AlphaFoldDB" id="A0A7J6DJV7"/>
<dbReference type="InterPro" id="IPR025836">
    <property type="entry name" value="Zn_knuckle_CX2CX4HX4C"/>
</dbReference>
<evidence type="ECO:0000313" key="3">
    <source>
        <dbReference type="Proteomes" id="UP000583929"/>
    </source>
</evidence>
<reference evidence="2 3" key="1">
    <citation type="journal article" date="2020" name="bioRxiv">
        <title>Sequence and annotation of 42 cannabis genomes reveals extensive copy number variation in cannabinoid synthesis and pathogen resistance genes.</title>
        <authorList>
            <person name="Mckernan K.J."/>
            <person name="Helbert Y."/>
            <person name="Kane L.T."/>
            <person name="Ebling H."/>
            <person name="Zhang L."/>
            <person name="Liu B."/>
            <person name="Eaton Z."/>
            <person name="Mclaughlin S."/>
            <person name="Kingan S."/>
            <person name="Baybayan P."/>
            <person name="Concepcion G."/>
            <person name="Jordan M."/>
            <person name="Riva A."/>
            <person name="Barbazuk W."/>
            <person name="Harkins T."/>
        </authorList>
    </citation>
    <scope>NUCLEOTIDE SEQUENCE [LARGE SCALE GENOMIC DNA]</scope>
    <source>
        <strain evidence="3">cv. Jamaican Lion 4</strain>
        <tissue evidence="2">Leaf</tissue>
    </source>
</reference>
<keyword evidence="3" id="KW-1185">Reference proteome</keyword>
<gene>
    <name evidence="2" type="ORF">G4B88_012939</name>
</gene>
<dbReference type="EMBL" id="JAATIQ010001043">
    <property type="protein sequence ID" value="KAF4346352.1"/>
    <property type="molecule type" value="Genomic_DNA"/>
</dbReference>
<sequence>MAIVNATNPAINDNGKCFSRLETTIKHASCASSQKALSSFCLVGRVIAPMSVNEASIMDFMDKTWKFKVNVAAMQDSTNNPNSFELVFDRAEDRVWALANGPWRVCGYSLSLHVCTPRKSLMLNLDLMKIWIQIHNLPRDYFSFTDGNILGGKAGKVIVVELDEGKSGLWSKFLRISVELDVKQPLFSRCFFELESGGHHWLQFKYERIGIFCYNCGRLGHQRRGSSLSSPVTVVKDNGVPFPMFGSWLSTASSYLDVFSGANSFVPSLTISPRPGRDEIQVVPSKPARNDLGRNSTRPNLVVRASRRTGTATDQKFARGKLAHHTAWVHKRPSVISTPGFAILGNKGDVGEDELKKGDGLHGVDIAKALSSSGPGPIAFKNTMLLKETSDLCKRNGPNEIIDLSPSACGASAPLMDKQGMKESGKAVGPLASIGLISKVKGKGLVESNTNNTIIGGLADGLAKAISNESSTCGQEVKFHQDEKLALSNFFQAQDTLLQELKNFGSLDLYEIKAIGGDIGVPPTSETNERTTPFKKRKFDGASASLCSRPWKLLHPHPWAIRDFPWDSEDRAIATKVAQDEPLEDFSLSNSDLIGSDKWSIKGKNKSMG</sequence>
<proteinExistence type="predicted"/>
<accession>A0A7J6DJV7</accession>
<dbReference type="PANTHER" id="PTHR31286">
    <property type="entry name" value="GLYCINE-RICH CELL WALL STRUCTURAL PROTEIN 1.8-LIKE"/>
    <property type="match status" value="1"/>
</dbReference>
<protein>
    <recommendedName>
        <fullName evidence="1">Zinc knuckle CX2CX4HX4C domain-containing protein</fullName>
    </recommendedName>
</protein>
<dbReference type="Proteomes" id="UP000583929">
    <property type="component" value="Unassembled WGS sequence"/>
</dbReference>
<dbReference type="Pfam" id="PF14392">
    <property type="entry name" value="zf-CCHC_4"/>
    <property type="match status" value="1"/>
</dbReference>
<comment type="caution">
    <text evidence="2">The sequence shown here is derived from an EMBL/GenBank/DDBJ whole genome shotgun (WGS) entry which is preliminary data.</text>
</comment>